<comment type="caution">
    <text evidence="2">The sequence shown here is derived from an EMBL/GenBank/DDBJ whole genome shotgun (WGS) entry which is preliminary data.</text>
</comment>
<evidence type="ECO:0000313" key="3">
    <source>
        <dbReference type="Proteomes" id="UP001187315"/>
    </source>
</evidence>
<evidence type="ECO:0000256" key="1">
    <source>
        <dbReference type="SAM" id="Phobius"/>
    </source>
</evidence>
<sequence length="249" mass="28763">MFLLGLKMAQWLITAVQPIWQHLCQLYSTMGWMDYIHEKGCTMVAFRDLMKLVWVSFAFILWYIIDMFLLGLKMAQWLITAVQPIWQHLCQLYSTMQDDVDSTLTKRTKGWMDYIVKKVGPPKEHKFHILVTGNDLNCHKHILKSLGIKDEGISMDQCDVIIAFVPIVSRAGTDIQAALQMIPESRPAVLVALHHTFDSDYIAPDSRRNIDRSNIFSVDMLFYENVGLLNSFKNTKALEETTKHLQIIK</sequence>
<dbReference type="AlphaFoldDB" id="A0AA88LQ81"/>
<feature type="transmembrane region" description="Helical" evidence="1">
    <location>
        <begin position="52"/>
        <end position="72"/>
    </location>
</feature>
<proteinExistence type="predicted"/>
<accession>A0AA88LQ81</accession>
<keyword evidence="1" id="KW-0812">Transmembrane</keyword>
<dbReference type="PANTHER" id="PTHR34488:SF1">
    <property type="entry name" value="SI:CH211-245H14.1-RELATED"/>
    <property type="match status" value="1"/>
</dbReference>
<reference evidence="2" key="1">
    <citation type="submission" date="2023-08" db="EMBL/GenBank/DDBJ databases">
        <title>Pelteobagrus vachellii genome.</title>
        <authorList>
            <person name="Liu H."/>
        </authorList>
    </citation>
    <scope>NUCLEOTIDE SEQUENCE</scope>
    <source>
        <strain evidence="2">PRFRI_2022a</strain>
        <tissue evidence="2">Muscle</tissue>
    </source>
</reference>
<keyword evidence="3" id="KW-1185">Reference proteome</keyword>
<keyword evidence="1" id="KW-1133">Transmembrane helix</keyword>
<organism evidence="2 3">
    <name type="scientific">Tachysurus vachellii</name>
    <name type="common">Darkbarbel catfish</name>
    <name type="synonym">Pelteobagrus vachellii</name>
    <dbReference type="NCBI Taxonomy" id="175792"/>
    <lineage>
        <taxon>Eukaryota</taxon>
        <taxon>Metazoa</taxon>
        <taxon>Chordata</taxon>
        <taxon>Craniata</taxon>
        <taxon>Vertebrata</taxon>
        <taxon>Euteleostomi</taxon>
        <taxon>Actinopterygii</taxon>
        <taxon>Neopterygii</taxon>
        <taxon>Teleostei</taxon>
        <taxon>Ostariophysi</taxon>
        <taxon>Siluriformes</taxon>
        <taxon>Bagridae</taxon>
        <taxon>Tachysurus</taxon>
    </lineage>
</organism>
<evidence type="ECO:0000313" key="2">
    <source>
        <dbReference type="EMBL" id="KAK2819931.1"/>
    </source>
</evidence>
<protein>
    <submittedName>
        <fullName evidence="2">Uncharacterized protein</fullName>
    </submittedName>
</protein>
<dbReference type="Proteomes" id="UP001187315">
    <property type="component" value="Unassembled WGS sequence"/>
</dbReference>
<name>A0AA88LQ81_TACVA</name>
<gene>
    <name evidence="2" type="ORF">Q7C36_021577</name>
</gene>
<keyword evidence="1" id="KW-0472">Membrane</keyword>
<dbReference type="EMBL" id="JAVHJS010000023">
    <property type="protein sequence ID" value="KAK2819931.1"/>
    <property type="molecule type" value="Genomic_DNA"/>
</dbReference>
<dbReference type="PANTHER" id="PTHR34488">
    <property type="entry name" value="SI:CH211-245H14.1-RELATED"/>
    <property type="match status" value="1"/>
</dbReference>